<keyword evidence="2" id="KW-0472">Membrane</keyword>
<dbReference type="EMBL" id="JADKMA010000323">
    <property type="protein sequence ID" value="MBO8196490.1"/>
    <property type="molecule type" value="Genomic_DNA"/>
</dbReference>
<evidence type="ECO:0000256" key="1">
    <source>
        <dbReference type="SAM" id="MobiDB-lite"/>
    </source>
</evidence>
<evidence type="ECO:0000259" key="3">
    <source>
        <dbReference type="Pfam" id="PF07811"/>
    </source>
</evidence>
<gene>
    <name evidence="4" type="ORF">ITI46_33390</name>
</gene>
<keyword evidence="2" id="KW-0812">Transmembrane</keyword>
<dbReference type="InterPro" id="IPR012495">
    <property type="entry name" value="TadE-like_dom"/>
</dbReference>
<comment type="caution">
    <text evidence="4">The sequence shown here is derived from an EMBL/GenBank/DDBJ whole genome shotgun (WGS) entry which is preliminary data.</text>
</comment>
<dbReference type="RefSeq" id="WP_209243688.1">
    <property type="nucleotide sequence ID" value="NZ_JADKMA010000323.1"/>
</dbReference>
<reference evidence="4 5" key="1">
    <citation type="submission" date="2020-11" db="EMBL/GenBank/DDBJ databases">
        <title>Streptomyces spirodelae sp. nov., isolated from duckweed.</title>
        <authorList>
            <person name="Saimee Y."/>
            <person name="Duangmal K."/>
        </authorList>
    </citation>
    <scope>NUCLEOTIDE SEQUENCE [LARGE SCALE GENOMIC DNA]</scope>
    <source>
        <strain evidence="4 5">S16-07</strain>
    </source>
</reference>
<feature type="region of interest" description="Disordered" evidence="1">
    <location>
        <begin position="112"/>
        <end position="149"/>
    </location>
</feature>
<feature type="compositionally biased region" description="Polar residues" evidence="1">
    <location>
        <begin position="114"/>
        <end position="127"/>
    </location>
</feature>
<protein>
    <submittedName>
        <fullName evidence="4">Pilus assembly protein</fullName>
    </submittedName>
</protein>
<proteinExistence type="predicted"/>
<evidence type="ECO:0000313" key="4">
    <source>
        <dbReference type="EMBL" id="MBO8196490.1"/>
    </source>
</evidence>
<sequence>MRAGIRAIGREGDRGSSALEFAGMLPLLLLVAMAAIQLGLVGYAVQQAGTGARAAARVASQEEIADQYAASGRAAMSDWTARRSGFVRAEAGDEVKVTARVTVPSLIPGIDSMGTATRSATMPSDSRTAGGTANGTAGGTASGTTGGDE</sequence>
<dbReference type="Pfam" id="PF07811">
    <property type="entry name" value="TadE"/>
    <property type="match status" value="1"/>
</dbReference>
<feature type="domain" description="TadE-like" evidence="3">
    <location>
        <begin position="15"/>
        <end position="57"/>
    </location>
</feature>
<evidence type="ECO:0000256" key="2">
    <source>
        <dbReference type="SAM" id="Phobius"/>
    </source>
</evidence>
<keyword evidence="5" id="KW-1185">Reference proteome</keyword>
<dbReference type="Proteomes" id="UP001519064">
    <property type="component" value="Unassembled WGS sequence"/>
</dbReference>
<evidence type="ECO:0000313" key="5">
    <source>
        <dbReference type="Proteomes" id="UP001519064"/>
    </source>
</evidence>
<name>A0ABS3XM68_9ACTN</name>
<feature type="transmembrane region" description="Helical" evidence="2">
    <location>
        <begin position="21"/>
        <end position="45"/>
    </location>
</feature>
<feature type="compositionally biased region" description="Gly residues" evidence="1">
    <location>
        <begin position="132"/>
        <end position="149"/>
    </location>
</feature>
<organism evidence="4 5">
    <name type="scientific">Streptomyces oryzae</name>
    <dbReference type="NCBI Taxonomy" id="1434886"/>
    <lineage>
        <taxon>Bacteria</taxon>
        <taxon>Bacillati</taxon>
        <taxon>Actinomycetota</taxon>
        <taxon>Actinomycetes</taxon>
        <taxon>Kitasatosporales</taxon>
        <taxon>Streptomycetaceae</taxon>
        <taxon>Streptomyces</taxon>
    </lineage>
</organism>
<accession>A0ABS3XM68</accession>
<keyword evidence="2" id="KW-1133">Transmembrane helix</keyword>